<keyword evidence="5" id="KW-0449">Lipoprotein</keyword>
<keyword evidence="2 6" id="KW-0732">Signal</keyword>
<dbReference type="InterPro" id="IPR050490">
    <property type="entry name" value="Bact_solute-bd_prot1"/>
</dbReference>
<feature type="signal peptide" evidence="6">
    <location>
        <begin position="1"/>
        <end position="28"/>
    </location>
</feature>
<comment type="caution">
    <text evidence="7">The sequence shown here is derived from an EMBL/GenBank/DDBJ whole genome shotgun (WGS) entry which is preliminary data.</text>
</comment>
<dbReference type="Proteomes" id="UP000005561">
    <property type="component" value="Unassembled WGS sequence"/>
</dbReference>
<dbReference type="Gene3D" id="3.40.190.10">
    <property type="entry name" value="Periplasmic binding protein-like II"/>
    <property type="match status" value="2"/>
</dbReference>
<evidence type="ECO:0000256" key="3">
    <source>
        <dbReference type="ARBA" id="ARBA00023136"/>
    </source>
</evidence>
<dbReference type="eggNOG" id="COG1653">
    <property type="taxonomic scope" value="Bacteria"/>
</dbReference>
<keyword evidence="8" id="KW-1185">Reference proteome</keyword>
<evidence type="ECO:0000256" key="4">
    <source>
        <dbReference type="ARBA" id="ARBA00023139"/>
    </source>
</evidence>
<keyword evidence="4" id="KW-0564">Palmitate</keyword>
<dbReference type="InterPro" id="IPR006059">
    <property type="entry name" value="SBP"/>
</dbReference>
<dbReference type="EMBL" id="ACCL02000009">
    <property type="protein sequence ID" value="EET60744.1"/>
    <property type="molecule type" value="Genomic_DNA"/>
</dbReference>
<dbReference type="STRING" id="168384.SAMN05660368_02369"/>
<organism evidence="7 8">
    <name type="scientific">Marvinbryantia formatexigens DSM 14469</name>
    <dbReference type="NCBI Taxonomy" id="478749"/>
    <lineage>
        <taxon>Bacteria</taxon>
        <taxon>Bacillati</taxon>
        <taxon>Bacillota</taxon>
        <taxon>Clostridia</taxon>
        <taxon>Lachnospirales</taxon>
        <taxon>Lachnospiraceae</taxon>
        <taxon>Marvinbryantia</taxon>
    </lineage>
</organism>
<evidence type="ECO:0000313" key="8">
    <source>
        <dbReference type="Proteomes" id="UP000005561"/>
    </source>
</evidence>
<evidence type="ECO:0000256" key="6">
    <source>
        <dbReference type="SAM" id="SignalP"/>
    </source>
</evidence>
<keyword evidence="3" id="KW-0472">Membrane</keyword>
<dbReference type="SUPFAM" id="SSF53850">
    <property type="entry name" value="Periplasmic binding protein-like II"/>
    <property type="match status" value="1"/>
</dbReference>
<dbReference type="PANTHER" id="PTHR43649">
    <property type="entry name" value="ARABINOSE-BINDING PROTEIN-RELATED"/>
    <property type="match status" value="1"/>
</dbReference>
<dbReference type="PANTHER" id="PTHR43649:SF33">
    <property type="entry name" value="POLYGALACTURONAN_RHAMNOGALACTURONAN-BINDING PROTEIN YTCQ"/>
    <property type="match status" value="1"/>
</dbReference>
<protein>
    <submittedName>
        <fullName evidence="7">ABC transporter, solute-binding protein</fullName>
    </submittedName>
</protein>
<gene>
    <name evidence="7" type="ORF">BRYFOR_07206</name>
</gene>
<feature type="chain" id="PRO_5039659669" evidence="6">
    <location>
        <begin position="29"/>
        <end position="454"/>
    </location>
</feature>
<name>C6LF05_9FIRM</name>
<proteinExistence type="predicted"/>
<dbReference type="AlphaFoldDB" id="C6LF05"/>
<reference evidence="7" key="1">
    <citation type="submission" date="2009-07" db="EMBL/GenBank/DDBJ databases">
        <authorList>
            <person name="Weinstock G."/>
            <person name="Sodergren E."/>
            <person name="Clifton S."/>
            <person name="Fulton L."/>
            <person name="Fulton B."/>
            <person name="Courtney L."/>
            <person name="Fronick C."/>
            <person name="Harrison M."/>
            <person name="Strong C."/>
            <person name="Farmer C."/>
            <person name="Delahaunty K."/>
            <person name="Markovic C."/>
            <person name="Hall O."/>
            <person name="Minx P."/>
            <person name="Tomlinson C."/>
            <person name="Mitreva M."/>
            <person name="Nelson J."/>
            <person name="Hou S."/>
            <person name="Wollam A."/>
            <person name="Pepin K.H."/>
            <person name="Johnson M."/>
            <person name="Bhonagiri V."/>
            <person name="Nash W.E."/>
            <person name="Warren W."/>
            <person name="Chinwalla A."/>
            <person name="Mardis E.R."/>
            <person name="Wilson R.K."/>
        </authorList>
    </citation>
    <scope>NUCLEOTIDE SEQUENCE [LARGE SCALE GENOMIC DNA]</scope>
    <source>
        <strain evidence="7">DSM 14469</strain>
    </source>
</reference>
<evidence type="ECO:0000256" key="5">
    <source>
        <dbReference type="ARBA" id="ARBA00023288"/>
    </source>
</evidence>
<evidence type="ECO:0000313" key="7">
    <source>
        <dbReference type="EMBL" id="EET60744.1"/>
    </source>
</evidence>
<evidence type="ECO:0000256" key="2">
    <source>
        <dbReference type="ARBA" id="ARBA00022729"/>
    </source>
</evidence>
<evidence type="ECO:0000256" key="1">
    <source>
        <dbReference type="ARBA" id="ARBA00022475"/>
    </source>
</evidence>
<sequence>MEVSVMSMKKLLGFGFAASMVLSLGVAAGAEDAALPTIDQITVGEDYTDITASIKVLTNRTDIVDTVYKGYAEQFMELYPNITVEYEAITDYEESLILRLMTGDWGDLCFIPTSVNRNELADYFIPLGDFDTLDPVYNFVQDKSYEGTVYGIANGGTAGGVVYNKRIWDEAGITELPATPDEFLEDLQIIKDNTDAVPLYTNFAAGWTMGAWDQYIGVAATGDADFMNYTIVHQKDPFAKRDDMTGPYAVYYTLYEAVARGLVEEDPASSDWESSKGAINKGEIATMVLGSWAVQQCKDAGETPDDVRYMPFPITVDGKRYAGAGGNYSFGINNKAETDNQIAAMVYLKWLIEESTIYLDEGSIPARKDGELPDTLADFEGVELLADNPAHEGEETLFNDINNESEVGINNNDYPDCEILEAALYGSSTLDELMADWNEKWTAAQELYEVEIIE</sequence>
<accession>C6LF05</accession>
<dbReference type="Pfam" id="PF01547">
    <property type="entry name" value="SBP_bac_1"/>
    <property type="match status" value="1"/>
</dbReference>
<dbReference type="OrthoDB" id="2060074at2"/>
<keyword evidence="1" id="KW-1003">Cell membrane</keyword>